<feature type="region of interest" description="Disordered" evidence="1">
    <location>
        <begin position="1"/>
        <end position="52"/>
    </location>
</feature>
<feature type="compositionally biased region" description="Low complexity" evidence="1">
    <location>
        <begin position="87"/>
        <end position="108"/>
    </location>
</feature>
<gene>
    <name evidence="4" type="ORF">GPJ59_24950</name>
</gene>
<feature type="compositionally biased region" description="Low complexity" evidence="1">
    <location>
        <begin position="11"/>
        <end position="23"/>
    </location>
</feature>
<dbReference type="EMBL" id="WTFF01000213">
    <property type="protein sequence ID" value="MBW5485039.1"/>
    <property type="molecule type" value="Genomic_DNA"/>
</dbReference>
<feature type="domain" description="DUF8017" evidence="3">
    <location>
        <begin position="109"/>
        <end position="302"/>
    </location>
</feature>
<dbReference type="InterPro" id="IPR058330">
    <property type="entry name" value="DUF8017"/>
</dbReference>
<reference evidence="4 5" key="1">
    <citation type="submission" date="2019-12" db="EMBL/GenBank/DDBJ databases">
        <title>Genome sequence of Streptomyces bambusae.</title>
        <authorList>
            <person name="Bansal K."/>
            <person name="Choksket S."/>
            <person name="Korpole S."/>
            <person name="Patil P.B."/>
        </authorList>
    </citation>
    <scope>NUCLEOTIDE SEQUENCE [LARGE SCALE GENOMIC DNA]</scope>
    <source>
        <strain evidence="4 5">SK60</strain>
    </source>
</reference>
<sequence length="311" mass="32208">MHNPPDHSHNPYPQQGYGPAPQGRAGGPYPPEPATLYPEGEGGTPRRTPDQDRRRTVVVALCAGAAVLATAAATGVVVLRHQGGDGPAPAASGASPSGSASPARPGTSKPLVAGWKTVVNPAHGTAFDVPPDWEVLAPSVFSGFTDHKDANKVLVGHSAPAFYKSKWCSIDANGDGHVEDVRLGSAGTKGADGAKDTAEVAEKTAPTWVYAAYSQPDKSVVKWDKPVDYTTKAGVKGSYVKARSEGVPQSNRCAGDGQAVVFGFRNSKGGFVAWNFYGRTGVSGAVADDLIMKIMSTVRLAGDPVEPTPLP</sequence>
<accession>A0ABS6ZB96</accession>
<dbReference type="RefSeq" id="WP_219669948.1">
    <property type="nucleotide sequence ID" value="NZ_WTFF01000213.1"/>
</dbReference>
<dbReference type="Proteomes" id="UP000812013">
    <property type="component" value="Unassembled WGS sequence"/>
</dbReference>
<keyword evidence="5" id="KW-1185">Reference proteome</keyword>
<name>A0ABS6ZB96_9ACTN</name>
<evidence type="ECO:0000313" key="4">
    <source>
        <dbReference type="EMBL" id="MBW5485039.1"/>
    </source>
</evidence>
<keyword evidence="2" id="KW-0472">Membrane</keyword>
<comment type="caution">
    <text evidence="4">The sequence shown here is derived from an EMBL/GenBank/DDBJ whole genome shotgun (WGS) entry which is preliminary data.</text>
</comment>
<keyword evidence="2" id="KW-1133">Transmembrane helix</keyword>
<evidence type="ECO:0000259" key="3">
    <source>
        <dbReference type="Pfam" id="PF26056"/>
    </source>
</evidence>
<feature type="region of interest" description="Disordered" evidence="1">
    <location>
        <begin position="84"/>
        <end position="109"/>
    </location>
</feature>
<keyword evidence="2" id="KW-0812">Transmembrane</keyword>
<dbReference type="Pfam" id="PF26056">
    <property type="entry name" value="DUF8017"/>
    <property type="match status" value="1"/>
</dbReference>
<organism evidence="4 5">
    <name type="scientific">Streptomyces bambusae</name>
    <dbReference type="NCBI Taxonomy" id="1550616"/>
    <lineage>
        <taxon>Bacteria</taxon>
        <taxon>Bacillati</taxon>
        <taxon>Actinomycetota</taxon>
        <taxon>Actinomycetes</taxon>
        <taxon>Kitasatosporales</taxon>
        <taxon>Streptomycetaceae</taxon>
        <taxon>Streptomyces</taxon>
    </lineage>
</organism>
<evidence type="ECO:0000256" key="1">
    <source>
        <dbReference type="SAM" id="MobiDB-lite"/>
    </source>
</evidence>
<proteinExistence type="predicted"/>
<protein>
    <recommendedName>
        <fullName evidence="3">DUF8017 domain-containing protein</fullName>
    </recommendedName>
</protein>
<evidence type="ECO:0000313" key="5">
    <source>
        <dbReference type="Proteomes" id="UP000812013"/>
    </source>
</evidence>
<feature type="transmembrane region" description="Helical" evidence="2">
    <location>
        <begin position="56"/>
        <end position="79"/>
    </location>
</feature>
<evidence type="ECO:0000256" key="2">
    <source>
        <dbReference type="SAM" id="Phobius"/>
    </source>
</evidence>